<name>A0ABQ5XJN6_9GAMM</name>
<evidence type="ECO:0000256" key="1">
    <source>
        <dbReference type="ARBA" id="ARBA00022737"/>
    </source>
</evidence>
<feature type="signal peptide" evidence="3">
    <location>
        <begin position="1"/>
        <end position="19"/>
    </location>
</feature>
<evidence type="ECO:0000313" key="6">
    <source>
        <dbReference type="Proteomes" id="UP001156670"/>
    </source>
</evidence>
<dbReference type="InterPro" id="IPR050708">
    <property type="entry name" value="T6SS_VgrG/RHS"/>
</dbReference>
<proteinExistence type="predicted"/>
<dbReference type="Gene3D" id="2.180.10.10">
    <property type="entry name" value="RHS repeat-associated core"/>
    <property type="match status" value="1"/>
</dbReference>
<feature type="chain" id="PRO_5047204682" description="Teneurin-like YD-shell domain-containing protein" evidence="3">
    <location>
        <begin position="20"/>
        <end position="283"/>
    </location>
</feature>
<evidence type="ECO:0000259" key="4">
    <source>
        <dbReference type="Pfam" id="PF25023"/>
    </source>
</evidence>
<comment type="caution">
    <text evidence="5">The sequence shown here is derived from an EMBL/GenBank/DDBJ whole genome shotgun (WGS) entry which is preliminary data.</text>
</comment>
<evidence type="ECO:0000256" key="2">
    <source>
        <dbReference type="SAM" id="MobiDB-lite"/>
    </source>
</evidence>
<evidence type="ECO:0000313" key="5">
    <source>
        <dbReference type="EMBL" id="GLQ91572.1"/>
    </source>
</evidence>
<dbReference type="InterPro" id="IPR022385">
    <property type="entry name" value="Rhs_assc_core"/>
</dbReference>
<accession>A0ABQ5XJN6</accession>
<dbReference type="InterPro" id="IPR056823">
    <property type="entry name" value="TEN-like_YD-shell"/>
</dbReference>
<gene>
    <name evidence="5" type="ORF">GCM10007901_05220</name>
</gene>
<evidence type="ECO:0000256" key="3">
    <source>
        <dbReference type="SAM" id="SignalP"/>
    </source>
</evidence>
<protein>
    <recommendedName>
        <fullName evidence="4">Teneurin-like YD-shell domain-containing protein</fullName>
    </recommendedName>
</protein>
<sequence>MKNLLMILAFCIAAVSAHAGTVTYVYSDPQGTPLAEADAKGNITATFDYTPYGTTALGAPPNGPGYTGHVNDPETNLVYMQARYFDSATGRFLSVDPKTVRAADIRTFSRYTYADSNPITKMDPNGESTCANKDCSMSTIDVHPAGPNGPTITFVNDNPRGASPNQPVTTATAKMVESAVIRSGVSSVNINSSTGGTHSATSRHPGGMAVDIDMVNGQNVRTQGSSNAVQNLQNAFEQEPNSRENFGPSKVEVTPKQGDAPRPVTNSSLVEQHENHIHEGGQH</sequence>
<dbReference type="NCBIfam" id="TIGR03696">
    <property type="entry name" value="Rhs_assc_core"/>
    <property type="match status" value="1"/>
</dbReference>
<keyword evidence="1" id="KW-0677">Repeat</keyword>
<keyword evidence="6" id="KW-1185">Reference proteome</keyword>
<feature type="domain" description="Teneurin-like YD-shell" evidence="4">
    <location>
        <begin position="19"/>
        <end position="119"/>
    </location>
</feature>
<feature type="compositionally biased region" description="Basic and acidic residues" evidence="2">
    <location>
        <begin position="271"/>
        <end position="283"/>
    </location>
</feature>
<reference evidence="6" key="1">
    <citation type="journal article" date="2019" name="Int. J. Syst. Evol. Microbiol.">
        <title>The Global Catalogue of Microorganisms (GCM) 10K type strain sequencing project: providing services to taxonomists for standard genome sequencing and annotation.</title>
        <authorList>
            <consortium name="The Broad Institute Genomics Platform"/>
            <consortium name="The Broad Institute Genome Sequencing Center for Infectious Disease"/>
            <person name="Wu L."/>
            <person name="Ma J."/>
        </authorList>
    </citation>
    <scope>NUCLEOTIDE SEQUENCE [LARGE SCALE GENOMIC DNA]</scope>
    <source>
        <strain evidence="6">NBRC 111980</strain>
    </source>
</reference>
<dbReference type="Pfam" id="PF25023">
    <property type="entry name" value="TEN_YD-shell"/>
    <property type="match status" value="1"/>
</dbReference>
<dbReference type="Proteomes" id="UP001156670">
    <property type="component" value="Unassembled WGS sequence"/>
</dbReference>
<dbReference type="PANTHER" id="PTHR32305:SF15">
    <property type="entry name" value="PROTEIN RHSA-RELATED"/>
    <property type="match status" value="1"/>
</dbReference>
<dbReference type="PANTHER" id="PTHR32305">
    <property type="match status" value="1"/>
</dbReference>
<keyword evidence="3" id="KW-0732">Signal</keyword>
<dbReference type="EMBL" id="BSOB01000005">
    <property type="protein sequence ID" value="GLQ91572.1"/>
    <property type="molecule type" value="Genomic_DNA"/>
</dbReference>
<feature type="region of interest" description="Disordered" evidence="2">
    <location>
        <begin position="238"/>
        <end position="283"/>
    </location>
</feature>
<organism evidence="5 6">
    <name type="scientific">Dyella acidisoli</name>
    <dbReference type="NCBI Taxonomy" id="1867834"/>
    <lineage>
        <taxon>Bacteria</taxon>
        <taxon>Pseudomonadati</taxon>
        <taxon>Pseudomonadota</taxon>
        <taxon>Gammaproteobacteria</taxon>
        <taxon>Lysobacterales</taxon>
        <taxon>Rhodanobacteraceae</taxon>
        <taxon>Dyella</taxon>
    </lineage>
</organism>